<feature type="transmembrane region" description="Helical" evidence="6">
    <location>
        <begin position="137"/>
        <end position="159"/>
    </location>
</feature>
<keyword evidence="2 6" id="KW-0812">Transmembrane</keyword>
<reference evidence="9" key="1">
    <citation type="journal article" date="2019" name="Int. J. Syst. Evol. Microbiol.">
        <title>The Global Catalogue of Microorganisms (GCM) 10K type strain sequencing project: providing services to taxonomists for standard genome sequencing and annotation.</title>
        <authorList>
            <consortium name="The Broad Institute Genomics Platform"/>
            <consortium name="The Broad Institute Genome Sequencing Center for Infectious Disease"/>
            <person name="Wu L."/>
            <person name="Ma J."/>
        </authorList>
    </citation>
    <scope>NUCLEOTIDE SEQUENCE [LARGE SCALE GENOMIC DNA]</scope>
    <source>
        <strain evidence="9">JCM 16902</strain>
    </source>
</reference>
<evidence type="ECO:0000256" key="1">
    <source>
        <dbReference type="ARBA" id="ARBA00004141"/>
    </source>
</evidence>
<evidence type="ECO:0000256" key="2">
    <source>
        <dbReference type="ARBA" id="ARBA00022692"/>
    </source>
</evidence>
<evidence type="ECO:0000313" key="9">
    <source>
        <dbReference type="Proteomes" id="UP001501074"/>
    </source>
</evidence>
<evidence type="ECO:0000256" key="4">
    <source>
        <dbReference type="ARBA" id="ARBA00023136"/>
    </source>
</evidence>
<comment type="caution">
    <text evidence="8">The sequence shown here is derived from an EMBL/GenBank/DDBJ whole genome shotgun (WGS) entry which is preliminary data.</text>
</comment>
<feature type="transmembrane region" description="Helical" evidence="6">
    <location>
        <begin position="268"/>
        <end position="291"/>
    </location>
</feature>
<dbReference type="EMBL" id="BAAAZO010000002">
    <property type="protein sequence ID" value="GAA3602297.1"/>
    <property type="molecule type" value="Genomic_DNA"/>
</dbReference>
<evidence type="ECO:0000313" key="8">
    <source>
        <dbReference type="EMBL" id="GAA3602297.1"/>
    </source>
</evidence>
<organism evidence="8 9">
    <name type="scientific">Kineosporia mesophila</name>
    <dbReference type="NCBI Taxonomy" id="566012"/>
    <lineage>
        <taxon>Bacteria</taxon>
        <taxon>Bacillati</taxon>
        <taxon>Actinomycetota</taxon>
        <taxon>Actinomycetes</taxon>
        <taxon>Kineosporiales</taxon>
        <taxon>Kineosporiaceae</taxon>
        <taxon>Kineosporia</taxon>
    </lineage>
</organism>
<feature type="transmembrane region" description="Helical" evidence="6">
    <location>
        <begin position="203"/>
        <end position="221"/>
    </location>
</feature>
<keyword evidence="4 6" id="KW-0472">Membrane</keyword>
<protein>
    <submittedName>
        <fullName evidence="8">Sodium:calcium antiporter</fullName>
    </submittedName>
</protein>
<feature type="domain" description="Sodium/calcium exchanger membrane region" evidence="7">
    <location>
        <begin position="9"/>
        <end position="127"/>
    </location>
</feature>
<comment type="subcellular location">
    <subcellularLocation>
        <location evidence="1">Membrane</location>
        <topology evidence="1">Multi-pass membrane protein</topology>
    </subcellularLocation>
</comment>
<feature type="transmembrane region" description="Helical" evidence="6">
    <location>
        <begin position="334"/>
        <end position="352"/>
    </location>
</feature>
<dbReference type="Proteomes" id="UP001501074">
    <property type="component" value="Unassembled WGS sequence"/>
</dbReference>
<name>A0ABP6ZAD5_9ACTN</name>
<dbReference type="InterPro" id="IPR044880">
    <property type="entry name" value="NCX_ion-bd_dom_sf"/>
</dbReference>
<evidence type="ECO:0000256" key="3">
    <source>
        <dbReference type="ARBA" id="ARBA00022989"/>
    </source>
</evidence>
<feature type="transmembrane region" description="Helical" evidence="6">
    <location>
        <begin position="73"/>
        <end position="95"/>
    </location>
</feature>
<dbReference type="RefSeq" id="WP_345718655.1">
    <property type="nucleotide sequence ID" value="NZ_BAAAZO010000002.1"/>
</dbReference>
<proteinExistence type="predicted"/>
<evidence type="ECO:0000256" key="5">
    <source>
        <dbReference type="SAM" id="MobiDB-lite"/>
    </source>
</evidence>
<feature type="transmembrane region" description="Helical" evidence="6">
    <location>
        <begin position="40"/>
        <end position="67"/>
    </location>
</feature>
<dbReference type="Pfam" id="PF01699">
    <property type="entry name" value="Na_Ca_ex"/>
    <property type="match status" value="2"/>
</dbReference>
<evidence type="ECO:0000259" key="7">
    <source>
        <dbReference type="Pfam" id="PF01699"/>
    </source>
</evidence>
<dbReference type="InterPro" id="IPR004837">
    <property type="entry name" value="NaCa_Exmemb"/>
</dbReference>
<keyword evidence="3 6" id="KW-1133">Transmembrane helix</keyword>
<feature type="region of interest" description="Disordered" evidence="5">
    <location>
        <begin position="168"/>
        <end position="198"/>
    </location>
</feature>
<feature type="transmembrane region" description="Helical" evidence="6">
    <location>
        <begin position="303"/>
        <end position="322"/>
    </location>
</feature>
<feature type="transmembrane region" description="Helical" evidence="6">
    <location>
        <begin position="6"/>
        <end position="28"/>
    </location>
</feature>
<accession>A0ABP6ZAD5</accession>
<gene>
    <name evidence="8" type="ORF">GCM10022223_17580</name>
</gene>
<feature type="compositionally biased region" description="Basic and acidic residues" evidence="5">
    <location>
        <begin position="179"/>
        <end position="194"/>
    </location>
</feature>
<sequence length="353" mass="36266">MSSLPSAVLLLIFVVSAAVIWGAGIKLSAYTDVLAQRLHLGAALGGVVLLAIATNLPEIAITVSAALSGETEIAVGNLLGGIALQTVVLVALDAFGVRERKPLTYMAASLTLVLEAALVVAVLLVVVAGTQLPADLIFARFTPAPVLIVVLWVLGLALIGGPGSRLPWQDNGEAPQGQEHPRGHAREQTEKQASDRGTSTTRAVLVFTTAALATLVAGVTIETSGETFFGNLGLSGVLFGATVLAAATSLPELSTGLSAARAGDYKLAMGDIFGGNAFLPVLFLLITLISGEAILPHAQASDIYLTGLGALLTTVYLVGLVVRPQRQILRMGIDSIAVLILYVIGVLGLIALS</sequence>
<feature type="transmembrane region" description="Helical" evidence="6">
    <location>
        <begin position="107"/>
        <end position="131"/>
    </location>
</feature>
<feature type="domain" description="Sodium/calcium exchanger membrane region" evidence="7">
    <location>
        <begin position="207"/>
        <end position="347"/>
    </location>
</feature>
<keyword evidence="9" id="KW-1185">Reference proteome</keyword>
<dbReference type="Gene3D" id="1.20.1420.30">
    <property type="entry name" value="NCX, central ion-binding region"/>
    <property type="match status" value="1"/>
</dbReference>
<evidence type="ECO:0000256" key="6">
    <source>
        <dbReference type="SAM" id="Phobius"/>
    </source>
</evidence>